<evidence type="ECO:0000259" key="15">
    <source>
        <dbReference type="PROSITE" id="PS50075"/>
    </source>
</evidence>
<dbReference type="SUPFAM" id="SSF47336">
    <property type="entry name" value="ACP-like"/>
    <property type="match status" value="1"/>
</dbReference>
<evidence type="ECO:0000256" key="2">
    <source>
        <dbReference type="ARBA" id="ARBA00004173"/>
    </source>
</evidence>
<keyword evidence="17" id="KW-1185">Reference proteome</keyword>
<reference evidence="16" key="1">
    <citation type="submission" date="2024-02" db="EMBL/GenBank/DDBJ databases">
        <authorList>
            <consortium name="ELIXIR-Norway"/>
            <consortium name="Elixir Norway"/>
        </authorList>
    </citation>
    <scope>NUCLEOTIDE SEQUENCE</scope>
</reference>
<evidence type="ECO:0000256" key="13">
    <source>
        <dbReference type="ARBA" id="ARBA00023160"/>
    </source>
</evidence>
<dbReference type="EMBL" id="OZ019906">
    <property type="protein sequence ID" value="CAK9203710.1"/>
    <property type="molecule type" value="Genomic_DNA"/>
</dbReference>
<keyword evidence="12" id="KW-0496">Mitochondrion</keyword>
<dbReference type="InterPro" id="IPR020806">
    <property type="entry name" value="PKS_PP-bd"/>
</dbReference>
<dbReference type="InterPro" id="IPR006162">
    <property type="entry name" value="Ppantetheine_attach_site"/>
</dbReference>
<dbReference type="Proteomes" id="UP001497512">
    <property type="component" value="Chromosome 14"/>
</dbReference>
<evidence type="ECO:0000256" key="5">
    <source>
        <dbReference type="ARBA" id="ARBA00022450"/>
    </source>
</evidence>
<keyword evidence="9" id="KW-0809">Transit peptide</keyword>
<keyword evidence="7" id="KW-0597">Phosphoprotein</keyword>
<dbReference type="InterPro" id="IPR009081">
    <property type="entry name" value="PP-bd_ACP"/>
</dbReference>
<organism evidence="16 17">
    <name type="scientific">Sphagnum troendelagicum</name>
    <dbReference type="NCBI Taxonomy" id="128251"/>
    <lineage>
        <taxon>Eukaryota</taxon>
        <taxon>Viridiplantae</taxon>
        <taxon>Streptophyta</taxon>
        <taxon>Embryophyta</taxon>
        <taxon>Bryophyta</taxon>
        <taxon>Sphagnophytina</taxon>
        <taxon>Sphagnopsida</taxon>
        <taxon>Sphagnales</taxon>
        <taxon>Sphagnaceae</taxon>
        <taxon>Sphagnum</taxon>
    </lineage>
</organism>
<keyword evidence="8" id="KW-0276">Fatty acid metabolism</keyword>
<name>A0ABP0TVU6_9BRYO</name>
<gene>
    <name evidence="16" type="ORF">CSSPTR1EN2_LOCUS7022</name>
</gene>
<dbReference type="InterPro" id="IPR003231">
    <property type="entry name" value="ACP"/>
</dbReference>
<evidence type="ECO:0000256" key="7">
    <source>
        <dbReference type="ARBA" id="ARBA00022553"/>
    </source>
</evidence>
<dbReference type="PANTHER" id="PTHR20863">
    <property type="entry name" value="ACYL CARRIER PROTEIN"/>
    <property type="match status" value="1"/>
</dbReference>
<evidence type="ECO:0000256" key="9">
    <source>
        <dbReference type="ARBA" id="ARBA00022946"/>
    </source>
</evidence>
<evidence type="ECO:0000256" key="6">
    <source>
        <dbReference type="ARBA" id="ARBA00022516"/>
    </source>
</evidence>
<evidence type="ECO:0000313" key="16">
    <source>
        <dbReference type="EMBL" id="CAK9203710.1"/>
    </source>
</evidence>
<dbReference type="Gene3D" id="1.10.1200.10">
    <property type="entry name" value="ACP-like"/>
    <property type="match status" value="1"/>
</dbReference>
<evidence type="ECO:0000256" key="8">
    <source>
        <dbReference type="ARBA" id="ARBA00022832"/>
    </source>
</evidence>
<dbReference type="Pfam" id="PF00550">
    <property type="entry name" value="PP-binding"/>
    <property type="match status" value="1"/>
</dbReference>
<dbReference type="SMART" id="SM00823">
    <property type="entry name" value="PKS_PP"/>
    <property type="match status" value="1"/>
</dbReference>
<dbReference type="HAMAP" id="MF_01217">
    <property type="entry name" value="Acyl_carrier"/>
    <property type="match status" value="1"/>
</dbReference>
<evidence type="ECO:0000256" key="10">
    <source>
        <dbReference type="ARBA" id="ARBA00022982"/>
    </source>
</evidence>
<dbReference type="InterPro" id="IPR036736">
    <property type="entry name" value="ACP-like_sf"/>
</dbReference>
<sequence>MRHAVRALHSCVLRRLQVQVQLDLPLKASVTPVTRWCRRMFSDEAHATHLDRGEVVARVLDVVKTHPKADPTKVTESASFQDVGLDSLDTVELVMSIEEEFAVAIPDAEADKISSCPEAIEYIASHPSAK</sequence>
<feature type="domain" description="Carrier" evidence="15">
    <location>
        <begin position="53"/>
        <end position="127"/>
    </location>
</feature>
<proteinExistence type="inferred from homology"/>
<dbReference type="NCBIfam" id="TIGR00517">
    <property type="entry name" value="acyl_carrier"/>
    <property type="match status" value="1"/>
</dbReference>
<evidence type="ECO:0000256" key="14">
    <source>
        <dbReference type="RuleBase" id="RU000722"/>
    </source>
</evidence>
<comment type="function">
    <text evidence="1 14">Carrier of the growing fatty acid chain in fatty acid biosynthesis.</text>
</comment>
<dbReference type="PROSITE" id="PS50075">
    <property type="entry name" value="CARRIER"/>
    <property type="match status" value="1"/>
</dbReference>
<comment type="similarity">
    <text evidence="3">Belongs to the acyl carrier protein (ACP) family.</text>
</comment>
<keyword evidence="13 14" id="KW-0275">Fatty acid biosynthesis</keyword>
<accession>A0ABP0TVU6</accession>
<keyword evidence="11" id="KW-0443">Lipid metabolism</keyword>
<evidence type="ECO:0000313" key="17">
    <source>
        <dbReference type="Proteomes" id="UP001497512"/>
    </source>
</evidence>
<keyword evidence="5 14" id="KW-0596">Phosphopantetheine</keyword>
<keyword evidence="4" id="KW-0813">Transport</keyword>
<keyword evidence="6 14" id="KW-0444">Lipid biosynthesis</keyword>
<evidence type="ECO:0000256" key="3">
    <source>
        <dbReference type="ARBA" id="ARBA00010930"/>
    </source>
</evidence>
<evidence type="ECO:0000256" key="4">
    <source>
        <dbReference type="ARBA" id="ARBA00022448"/>
    </source>
</evidence>
<comment type="subcellular location">
    <subcellularLocation>
        <location evidence="2">Mitochondrion</location>
    </subcellularLocation>
</comment>
<evidence type="ECO:0000256" key="12">
    <source>
        <dbReference type="ARBA" id="ARBA00023128"/>
    </source>
</evidence>
<evidence type="ECO:0000256" key="11">
    <source>
        <dbReference type="ARBA" id="ARBA00023098"/>
    </source>
</evidence>
<dbReference type="PANTHER" id="PTHR20863:SF28">
    <property type="entry name" value="ACYL CARRIER PROTEIN, MITOCHONDRIAL"/>
    <property type="match status" value="1"/>
</dbReference>
<evidence type="ECO:0000256" key="1">
    <source>
        <dbReference type="ARBA" id="ARBA00003180"/>
    </source>
</evidence>
<protein>
    <recommendedName>
        <fullName evidence="14">Acyl carrier protein</fullName>
    </recommendedName>
</protein>
<dbReference type="PROSITE" id="PS00012">
    <property type="entry name" value="PHOSPHOPANTETHEINE"/>
    <property type="match status" value="1"/>
</dbReference>
<keyword evidence="10" id="KW-0249">Electron transport</keyword>